<dbReference type="EMBL" id="CP001681">
    <property type="protein sequence ID" value="ACU06178.1"/>
    <property type="molecule type" value="Genomic_DNA"/>
</dbReference>
<sequence length="436" mass="49445">MRFKLLILLAVGILAGGNAFTQTTVVTIGTKIPGHTLTRLINFPRPSVGLTDFKGKILILDFWNRGCTSCIDSWPKLMKLQEKFKDNIQILLVNDLDDEATIRALIKRWSKTFEMQMTLPTAYQDKVVNSMFPHQSVPHLVWIDQVGTVKYISMAQFLNHETIENMILGKEMDIRQKNDVQVPVKWSRPLFINGNGGPEEDVLSRTVIRNNILNQMGVFMAGKVKDANASYAVISNTTVVDMFRMLYGKGVDRIGNQLRVPYSQVILKAADTTKLVNKVNDAVRPENFYTIQFTAEKVFSTEKLKDILKSDLQRYFELKVSREKVKKTCLVVSRSEFPVTAYKEGTQVLNTNDGMLKLNAVTLQELLNALIGRIGYYSGLSYPIVNESGFTDKLGNIEIDTNIQDWKKLSYALNKHGFIFSLQEREIEALVISDDQ</sequence>
<accession>C6XVV3</accession>
<dbReference type="InterPro" id="IPR050553">
    <property type="entry name" value="Thioredoxin_ResA/DsbE_sf"/>
</dbReference>
<proteinExistence type="predicted"/>
<evidence type="ECO:0000313" key="3">
    <source>
        <dbReference type="EMBL" id="ACU06178.1"/>
    </source>
</evidence>
<name>C6XVV3_PEDHD</name>
<evidence type="ECO:0000313" key="4">
    <source>
        <dbReference type="Proteomes" id="UP000000852"/>
    </source>
</evidence>
<dbReference type="OrthoDB" id="793244at2"/>
<evidence type="ECO:0000259" key="2">
    <source>
        <dbReference type="PROSITE" id="PS51352"/>
    </source>
</evidence>
<dbReference type="GO" id="GO:0016209">
    <property type="term" value="F:antioxidant activity"/>
    <property type="evidence" value="ECO:0007669"/>
    <property type="project" value="InterPro"/>
</dbReference>
<dbReference type="Proteomes" id="UP000000852">
    <property type="component" value="Chromosome"/>
</dbReference>
<feature type="chain" id="PRO_5002971833" evidence="1">
    <location>
        <begin position="22"/>
        <end position="436"/>
    </location>
</feature>
<evidence type="ECO:0000256" key="1">
    <source>
        <dbReference type="SAM" id="SignalP"/>
    </source>
</evidence>
<keyword evidence="1" id="KW-0732">Signal</keyword>
<dbReference type="PROSITE" id="PS51352">
    <property type="entry name" value="THIOREDOXIN_2"/>
    <property type="match status" value="1"/>
</dbReference>
<dbReference type="RefSeq" id="WP_015809786.1">
    <property type="nucleotide sequence ID" value="NC_013061.1"/>
</dbReference>
<dbReference type="STRING" id="485917.Phep_3987"/>
<protein>
    <submittedName>
        <fullName evidence="3">Alkyl hydroperoxide reductase/ Thiol specific antioxidant/ Mal allergen</fullName>
    </submittedName>
</protein>
<dbReference type="GO" id="GO:0016491">
    <property type="term" value="F:oxidoreductase activity"/>
    <property type="evidence" value="ECO:0007669"/>
    <property type="project" value="InterPro"/>
</dbReference>
<dbReference type="Gene3D" id="3.40.30.10">
    <property type="entry name" value="Glutaredoxin"/>
    <property type="match status" value="1"/>
</dbReference>
<dbReference type="PANTHER" id="PTHR42852:SF13">
    <property type="entry name" value="PROTEIN DIPZ"/>
    <property type="match status" value="1"/>
</dbReference>
<dbReference type="PANTHER" id="PTHR42852">
    <property type="entry name" value="THIOL:DISULFIDE INTERCHANGE PROTEIN DSBE"/>
    <property type="match status" value="1"/>
</dbReference>
<dbReference type="HOGENOM" id="CLU_033806_0_0_10"/>
<dbReference type="AlphaFoldDB" id="C6XVV3"/>
<dbReference type="SUPFAM" id="SSF52833">
    <property type="entry name" value="Thioredoxin-like"/>
    <property type="match status" value="1"/>
</dbReference>
<dbReference type="InterPro" id="IPR013766">
    <property type="entry name" value="Thioredoxin_domain"/>
</dbReference>
<organism evidence="3 4">
    <name type="scientific">Pedobacter heparinus (strain ATCC 13125 / DSM 2366 / CIP 104194 / JCM 7457 / NBRC 12017 / NCIMB 9290 / NRRL B-14731 / HIM 762-3)</name>
    <dbReference type="NCBI Taxonomy" id="485917"/>
    <lineage>
        <taxon>Bacteria</taxon>
        <taxon>Pseudomonadati</taxon>
        <taxon>Bacteroidota</taxon>
        <taxon>Sphingobacteriia</taxon>
        <taxon>Sphingobacteriales</taxon>
        <taxon>Sphingobacteriaceae</taxon>
        <taxon>Pedobacter</taxon>
    </lineage>
</organism>
<keyword evidence="4" id="KW-1185">Reference proteome</keyword>
<gene>
    <name evidence="3" type="ordered locus">Phep_3987</name>
</gene>
<dbReference type="InterPro" id="IPR012336">
    <property type="entry name" value="Thioredoxin-like_fold"/>
</dbReference>
<feature type="domain" description="Thioredoxin" evidence="2">
    <location>
        <begin position="26"/>
        <end position="177"/>
    </location>
</feature>
<dbReference type="CDD" id="cd02966">
    <property type="entry name" value="TlpA_like_family"/>
    <property type="match status" value="1"/>
</dbReference>
<dbReference type="Pfam" id="PF13905">
    <property type="entry name" value="Thioredoxin_8"/>
    <property type="match status" value="1"/>
</dbReference>
<feature type="signal peptide" evidence="1">
    <location>
        <begin position="1"/>
        <end position="21"/>
    </location>
</feature>
<reference evidence="3 4" key="1">
    <citation type="journal article" date="2009" name="Stand. Genomic Sci.">
        <title>Complete genome sequence of Pedobacter heparinus type strain (HIM 762-3).</title>
        <authorList>
            <person name="Han C."/>
            <person name="Spring S."/>
            <person name="Lapidus A."/>
            <person name="Del Rio T.G."/>
            <person name="Tice H."/>
            <person name="Copeland A."/>
            <person name="Cheng J.F."/>
            <person name="Lucas S."/>
            <person name="Chen F."/>
            <person name="Nolan M."/>
            <person name="Bruce D."/>
            <person name="Goodwin L."/>
            <person name="Pitluck S."/>
            <person name="Ivanova N."/>
            <person name="Mavromatis K."/>
            <person name="Mikhailova N."/>
            <person name="Pati A."/>
            <person name="Chen A."/>
            <person name="Palaniappan K."/>
            <person name="Land M."/>
            <person name="Hauser L."/>
            <person name="Chang Y.J."/>
            <person name="Jeffries C.C."/>
            <person name="Saunders E."/>
            <person name="Chertkov O."/>
            <person name="Brettin T."/>
            <person name="Goker M."/>
            <person name="Rohde M."/>
            <person name="Bristow J."/>
            <person name="Eisen J.A."/>
            <person name="Markowitz V."/>
            <person name="Hugenholtz P."/>
            <person name="Kyrpides N.C."/>
            <person name="Klenk H.P."/>
            <person name="Detter J.C."/>
        </authorList>
    </citation>
    <scope>NUCLEOTIDE SEQUENCE [LARGE SCALE GENOMIC DNA]</scope>
    <source>
        <strain evidence="4">ATCC 13125 / DSM 2366 / CIP 104194 / JCM 7457 / NBRC 12017 / NCIMB 9290 / NRRL B-14731 / HIM 762-3</strain>
    </source>
</reference>
<dbReference type="eggNOG" id="COG0526">
    <property type="taxonomic scope" value="Bacteria"/>
</dbReference>
<dbReference type="InterPro" id="IPR036249">
    <property type="entry name" value="Thioredoxin-like_sf"/>
</dbReference>
<dbReference type="KEGG" id="phe:Phep_3987"/>